<dbReference type="InterPro" id="IPR000719">
    <property type="entry name" value="Prot_kinase_dom"/>
</dbReference>
<dbReference type="RefSeq" id="XP_006962211.1">
    <property type="nucleotide sequence ID" value="XM_006962149.1"/>
</dbReference>
<reference evidence="6 7" key="1">
    <citation type="journal article" date="2008" name="Nat. Biotechnol.">
        <title>Genome sequencing and analysis of the biomass-degrading fungus Trichoderma reesei (syn. Hypocrea jecorina).</title>
        <authorList>
            <person name="Martinez D."/>
            <person name="Berka R.M."/>
            <person name="Henrissat B."/>
            <person name="Saloheimo M."/>
            <person name="Arvas M."/>
            <person name="Baker S.E."/>
            <person name="Chapman J."/>
            <person name="Chertkov O."/>
            <person name="Coutinho P.M."/>
            <person name="Cullen D."/>
            <person name="Danchin E.G."/>
            <person name="Grigoriev I.V."/>
            <person name="Harris P."/>
            <person name="Jackson M."/>
            <person name="Kubicek C.P."/>
            <person name="Han C.S."/>
            <person name="Ho I."/>
            <person name="Larrondo L.F."/>
            <person name="de Leon A.L."/>
            <person name="Magnuson J.K."/>
            <person name="Merino S."/>
            <person name="Misra M."/>
            <person name="Nelson B."/>
            <person name="Putnam N."/>
            <person name="Robbertse B."/>
            <person name="Salamov A.A."/>
            <person name="Schmoll M."/>
            <person name="Terry A."/>
            <person name="Thayer N."/>
            <person name="Westerholm-Parvinen A."/>
            <person name="Schoch C.L."/>
            <person name="Yao J."/>
            <person name="Barabote R."/>
            <person name="Nelson M.A."/>
            <person name="Detter C."/>
            <person name="Bruce D."/>
            <person name="Kuske C.R."/>
            <person name="Xie G."/>
            <person name="Richardson P."/>
            <person name="Rokhsar D.S."/>
            <person name="Lucas S.M."/>
            <person name="Rubin E.M."/>
            <person name="Dunn-Coleman N."/>
            <person name="Ward M."/>
            <person name="Brettin T.S."/>
        </authorList>
    </citation>
    <scope>NUCLEOTIDE SEQUENCE [LARGE SCALE GENOMIC DNA]</scope>
    <source>
        <strain evidence="6 7">QM6a</strain>
    </source>
</reference>
<sequence length="622" mass="69055">MPSPDFGEEASVAAPSPISVHSTPAELQVAQPPETIIAQASEAPDQTPTVQTESHQSVVQVGRCNITAASRTAERLDAFDLGTLVQSLEEESRSYPDARLVVTCPPAIDLVFDKDSAVTPLQPILGGYLAFAVAQGYEKPMFQFRLPYRQIAPEATSPFEEADWKIIYNPTNNTCTLVHSVTLERGETILLTNMDNPPARIHVPRGQPCVLSKGFWRASATVSGMDDVSEYDVTYILVLDRKFNVHIFPGPDLGSRKRGVSKTIEDQERSLKRQKIHHSPRIGIDVRANPEQSLCNANKCKNTVTSRRIMSKALTTILDLEDGYVASISGSVKGGLEPYELRQRWKCPSDKYASMSISRHSRMPEDIVVKVFLHDHHGSDLRRVTRAWTREKTTLQPLDHQLISSVCKNNIVKLKGFDARLLAIHYEFLPRSLVRGSWSSLPPDDAEIVLFHMSSALAYLAARNIVHNDVQPANIAYANKRAVLFNFDLASLSGSAVEGRSPWYLPPELRRGGACSCAADVWSLGLTMLYLLGKMSLPGDEEEYGVRRGRELGGDAQKALDSRMQCIAECRARLEKDDAVESLVFQMLEEDAASRIKAADMEPILERRNLKRGLKSSFSYHG</sequence>
<dbReference type="SMART" id="SM00220">
    <property type="entry name" value="S_TKc"/>
    <property type="match status" value="1"/>
</dbReference>
<dbReference type="AlphaFoldDB" id="G0RA35"/>
<accession>G0RA35</accession>
<keyword evidence="7" id="KW-1185">Reference proteome</keyword>
<dbReference type="GO" id="GO:0004674">
    <property type="term" value="F:protein serine/threonine kinase activity"/>
    <property type="evidence" value="ECO:0007669"/>
    <property type="project" value="UniProtKB-KW"/>
</dbReference>
<feature type="domain" description="Protein kinase" evidence="5">
    <location>
        <begin position="314"/>
        <end position="605"/>
    </location>
</feature>
<protein>
    <submittedName>
        <fullName evidence="6">Predicted protein</fullName>
    </submittedName>
</protein>
<dbReference type="Pfam" id="PF00069">
    <property type="entry name" value="Pkinase"/>
    <property type="match status" value="1"/>
</dbReference>
<keyword evidence="2" id="KW-0547">Nucleotide-binding</keyword>
<dbReference type="VEuPathDB" id="FungiDB:TRIREDRAFT_103900"/>
<keyword evidence="1" id="KW-0723">Serine/threonine-protein kinase</keyword>
<dbReference type="Proteomes" id="UP000008984">
    <property type="component" value="Unassembled WGS sequence"/>
</dbReference>
<dbReference type="eggNOG" id="KOG0033">
    <property type="taxonomic scope" value="Eukaryota"/>
</dbReference>
<dbReference type="PANTHER" id="PTHR24055">
    <property type="entry name" value="MITOGEN-ACTIVATED PROTEIN KINASE"/>
    <property type="match status" value="1"/>
</dbReference>
<proteinExistence type="predicted"/>
<evidence type="ECO:0000256" key="2">
    <source>
        <dbReference type="ARBA" id="ARBA00022741"/>
    </source>
</evidence>
<dbReference type="PROSITE" id="PS50011">
    <property type="entry name" value="PROTEIN_KINASE_DOM"/>
    <property type="match status" value="1"/>
</dbReference>
<evidence type="ECO:0000313" key="7">
    <source>
        <dbReference type="Proteomes" id="UP000008984"/>
    </source>
</evidence>
<name>G0RA35_HYPJQ</name>
<dbReference type="SUPFAM" id="SSF56112">
    <property type="entry name" value="Protein kinase-like (PK-like)"/>
    <property type="match status" value="1"/>
</dbReference>
<dbReference type="OrthoDB" id="1668230at2759"/>
<dbReference type="GeneID" id="18480705"/>
<dbReference type="Gene3D" id="1.10.510.10">
    <property type="entry name" value="Transferase(Phosphotransferase) domain 1"/>
    <property type="match status" value="1"/>
</dbReference>
<dbReference type="GO" id="GO:0005524">
    <property type="term" value="F:ATP binding"/>
    <property type="evidence" value="ECO:0007669"/>
    <property type="project" value="UniProtKB-KW"/>
</dbReference>
<evidence type="ECO:0000313" key="6">
    <source>
        <dbReference type="EMBL" id="EGR51796.1"/>
    </source>
</evidence>
<dbReference type="InterPro" id="IPR050117">
    <property type="entry name" value="MAPK"/>
</dbReference>
<evidence type="ECO:0000259" key="5">
    <source>
        <dbReference type="PROSITE" id="PS50011"/>
    </source>
</evidence>
<gene>
    <name evidence="6" type="ORF">TRIREDRAFT_103900</name>
</gene>
<evidence type="ECO:0000256" key="4">
    <source>
        <dbReference type="SAM" id="MobiDB-lite"/>
    </source>
</evidence>
<dbReference type="EMBL" id="GL985057">
    <property type="protein sequence ID" value="EGR51796.1"/>
    <property type="molecule type" value="Genomic_DNA"/>
</dbReference>
<dbReference type="KEGG" id="tre:TRIREDRAFT_103900"/>
<feature type="region of interest" description="Disordered" evidence="4">
    <location>
        <begin position="1"/>
        <end position="26"/>
    </location>
</feature>
<keyword evidence="1" id="KW-0808">Transferase</keyword>
<dbReference type="STRING" id="431241.G0RA35"/>
<keyword evidence="3" id="KW-0067">ATP-binding</keyword>
<evidence type="ECO:0000256" key="3">
    <source>
        <dbReference type="ARBA" id="ARBA00022840"/>
    </source>
</evidence>
<dbReference type="InterPro" id="IPR011009">
    <property type="entry name" value="Kinase-like_dom_sf"/>
</dbReference>
<organism evidence="7">
    <name type="scientific">Hypocrea jecorina (strain QM6a)</name>
    <name type="common">Trichoderma reesei</name>
    <dbReference type="NCBI Taxonomy" id="431241"/>
    <lineage>
        <taxon>Eukaryota</taxon>
        <taxon>Fungi</taxon>
        <taxon>Dikarya</taxon>
        <taxon>Ascomycota</taxon>
        <taxon>Pezizomycotina</taxon>
        <taxon>Sordariomycetes</taxon>
        <taxon>Hypocreomycetidae</taxon>
        <taxon>Hypocreales</taxon>
        <taxon>Hypocreaceae</taxon>
        <taxon>Trichoderma</taxon>
    </lineage>
</organism>
<keyword evidence="1" id="KW-0418">Kinase</keyword>
<evidence type="ECO:0000256" key="1">
    <source>
        <dbReference type="ARBA" id="ARBA00022527"/>
    </source>
</evidence>
<dbReference type="HOGENOM" id="CLU_021323_0_0_1"/>